<dbReference type="InterPro" id="IPR000415">
    <property type="entry name" value="Nitroreductase-like"/>
</dbReference>
<accession>A0ABQ3IHG4</accession>
<evidence type="ECO:0000313" key="2">
    <source>
        <dbReference type="Proteomes" id="UP000605897"/>
    </source>
</evidence>
<dbReference type="PANTHER" id="PTHR23026">
    <property type="entry name" value="NADPH NITROREDUCTASE"/>
    <property type="match status" value="1"/>
</dbReference>
<evidence type="ECO:0000313" key="1">
    <source>
        <dbReference type="EMBL" id="GHE81513.1"/>
    </source>
</evidence>
<organism evidence="1 2">
    <name type="scientific">Amycolatopsis deserti</name>
    <dbReference type="NCBI Taxonomy" id="185696"/>
    <lineage>
        <taxon>Bacteria</taxon>
        <taxon>Bacillati</taxon>
        <taxon>Actinomycetota</taxon>
        <taxon>Actinomycetes</taxon>
        <taxon>Pseudonocardiales</taxon>
        <taxon>Pseudonocardiaceae</taxon>
        <taxon>Amycolatopsis</taxon>
    </lineage>
</organism>
<sequence>MSFDGQDPVRAALEAAIRAPSPHNSQPWRFEVDGHRIGVFLDPARILRVADPDWREARLACGAAILNVRLALRAAGRNPVVHLLPRWDVSDHLATVWVRGPVTPAPDDVALARAIGYRRSNRRAFTAREVPVWVREALVRAAAEEGAHLAVARRAGELDELVREAERVQRDDLAFRDELRRWTATDGSRDDGVPAAAAGPGPAWPFDRKPLVAVLSSYTDTRPRLAQVRAGQALQRVLLRATTAGVSVSLLSQPVEIPALRAAVGRVGAAPGNPQVVLRFGYGFAAPATRRRPAAAVTRHPGDD</sequence>
<comment type="caution">
    <text evidence="1">The sequence shown here is derived from an EMBL/GenBank/DDBJ whole genome shotgun (WGS) entry which is preliminary data.</text>
</comment>
<evidence type="ECO:0008006" key="3">
    <source>
        <dbReference type="Google" id="ProtNLM"/>
    </source>
</evidence>
<keyword evidence="2" id="KW-1185">Reference proteome</keyword>
<proteinExistence type="predicted"/>
<reference evidence="2" key="1">
    <citation type="journal article" date="2019" name="Int. J. Syst. Evol. Microbiol.">
        <title>The Global Catalogue of Microorganisms (GCM) 10K type strain sequencing project: providing services to taxonomists for standard genome sequencing and annotation.</title>
        <authorList>
            <consortium name="The Broad Institute Genomics Platform"/>
            <consortium name="The Broad Institute Genome Sequencing Center for Infectious Disease"/>
            <person name="Wu L."/>
            <person name="Ma J."/>
        </authorList>
    </citation>
    <scope>NUCLEOTIDE SEQUENCE [LARGE SCALE GENOMIC DNA]</scope>
    <source>
        <strain evidence="2">CGMCC 4.7677</strain>
    </source>
</reference>
<gene>
    <name evidence="1" type="ORF">GCM10017786_09950</name>
</gene>
<dbReference type="Gene3D" id="3.40.109.10">
    <property type="entry name" value="NADH Oxidase"/>
    <property type="match status" value="1"/>
</dbReference>
<dbReference type="RefSeq" id="WP_191244010.1">
    <property type="nucleotide sequence ID" value="NZ_BNAU01000001.1"/>
</dbReference>
<dbReference type="PANTHER" id="PTHR23026:SF123">
    <property type="entry name" value="NAD(P)H NITROREDUCTASE RV3131-RELATED"/>
    <property type="match status" value="1"/>
</dbReference>
<dbReference type="EMBL" id="BNAU01000001">
    <property type="protein sequence ID" value="GHE81513.1"/>
    <property type="molecule type" value="Genomic_DNA"/>
</dbReference>
<dbReference type="Proteomes" id="UP000605897">
    <property type="component" value="Unassembled WGS sequence"/>
</dbReference>
<dbReference type="InterPro" id="IPR050627">
    <property type="entry name" value="Nitroreductase/BluB"/>
</dbReference>
<dbReference type="SUPFAM" id="SSF55469">
    <property type="entry name" value="FMN-dependent nitroreductase-like"/>
    <property type="match status" value="2"/>
</dbReference>
<protein>
    <recommendedName>
        <fullName evidence="3">Nitroreductase</fullName>
    </recommendedName>
</protein>
<name>A0ABQ3IHG4_9PSEU</name>